<dbReference type="GO" id="GO:0046464">
    <property type="term" value="P:acylglycerol catabolic process"/>
    <property type="evidence" value="ECO:0007669"/>
    <property type="project" value="TreeGrafter"/>
</dbReference>
<organism evidence="3 4">
    <name type="scientific">SAR86 cluster bacterium</name>
    <dbReference type="NCBI Taxonomy" id="2030880"/>
    <lineage>
        <taxon>Bacteria</taxon>
        <taxon>Pseudomonadati</taxon>
        <taxon>Pseudomonadota</taxon>
        <taxon>Gammaproteobacteria</taxon>
        <taxon>SAR86 cluster</taxon>
    </lineage>
</organism>
<dbReference type="SUPFAM" id="SSF53474">
    <property type="entry name" value="alpha/beta-Hydrolases"/>
    <property type="match status" value="1"/>
</dbReference>
<dbReference type="GO" id="GO:0047372">
    <property type="term" value="F:monoacylglycerol lipase activity"/>
    <property type="evidence" value="ECO:0007669"/>
    <property type="project" value="TreeGrafter"/>
</dbReference>
<dbReference type="Pfam" id="PF00561">
    <property type="entry name" value="Abhydrolase_1"/>
    <property type="match status" value="1"/>
</dbReference>
<keyword evidence="1" id="KW-0812">Transmembrane</keyword>
<evidence type="ECO:0000256" key="1">
    <source>
        <dbReference type="SAM" id="Phobius"/>
    </source>
</evidence>
<name>A0A368BRW6_9GAMM</name>
<dbReference type="InterPro" id="IPR029058">
    <property type="entry name" value="AB_hydrolase_fold"/>
</dbReference>
<dbReference type="PANTHER" id="PTHR43798">
    <property type="entry name" value="MONOACYLGLYCEROL LIPASE"/>
    <property type="match status" value="1"/>
</dbReference>
<keyword evidence="1" id="KW-0472">Membrane</keyword>
<feature type="transmembrane region" description="Helical" evidence="1">
    <location>
        <begin position="7"/>
        <end position="24"/>
    </location>
</feature>
<dbReference type="InterPro" id="IPR050266">
    <property type="entry name" value="AB_hydrolase_sf"/>
</dbReference>
<dbReference type="EMBL" id="QOPC01000002">
    <property type="protein sequence ID" value="RCL39562.1"/>
    <property type="molecule type" value="Genomic_DNA"/>
</dbReference>
<dbReference type="PANTHER" id="PTHR43798:SF33">
    <property type="entry name" value="HYDROLASE, PUTATIVE (AFU_ORTHOLOGUE AFUA_2G14860)-RELATED"/>
    <property type="match status" value="1"/>
</dbReference>
<dbReference type="PRINTS" id="PR00111">
    <property type="entry name" value="ABHYDROLASE"/>
</dbReference>
<dbReference type="AlphaFoldDB" id="A0A368BRW6"/>
<feature type="domain" description="AB hydrolase-1" evidence="2">
    <location>
        <begin position="67"/>
        <end position="302"/>
    </location>
</feature>
<keyword evidence="3" id="KW-0378">Hydrolase</keyword>
<sequence>MKFAKKIIIGILIFILVLGIPYFIKINSLKTLMQDDIPSEGAWAPLEMGNLFYRWHYPDEEASNDEIIVLVHGFSTPHFVWDEMKEFFTNAGYTLLVYDHFGRGFSERPSVTYDQNLYVESLKGLLDHLDISQPINLVGYSMGGPVVGYFSLQYPHSVKSISLIAPAGFMKENSIDGLAVMPIAADWFWQLFGKSLYLNEVQNESTNIDGRVDFSGSNFVTKFSIQMEYRGFIEALLSTVRNFDLFDAMEMFEDLGRQKIPTIAIWGTDDGVVPFVGSKKLMQSLPHASLEVIDQGKHDIAYANPSKVALPIINFLSQETKSQD</sequence>
<evidence type="ECO:0000313" key="4">
    <source>
        <dbReference type="Proteomes" id="UP000253032"/>
    </source>
</evidence>
<dbReference type="InterPro" id="IPR000073">
    <property type="entry name" value="AB_hydrolase_1"/>
</dbReference>
<keyword evidence="1" id="KW-1133">Transmembrane helix</keyword>
<evidence type="ECO:0000313" key="3">
    <source>
        <dbReference type="EMBL" id="RCL39562.1"/>
    </source>
</evidence>
<gene>
    <name evidence="3" type="ORF">DBW98_00715</name>
</gene>
<reference evidence="3 4" key="1">
    <citation type="journal article" date="2018" name="Microbiome">
        <title>Fine metagenomic profile of the Mediterranean stratified and mixed water columns revealed by assembly and recruitment.</title>
        <authorList>
            <person name="Haro-Moreno J.M."/>
            <person name="Lopez-Perez M."/>
            <person name="De La Torre J.R."/>
            <person name="Picazo A."/>
            <person name="Camacho A."/>
            <person name="Rodriguez-Valera F."/>
        </authorList>
    </citation>
    <scope>NUCLEOTIDE SEQUENCE [LARGE SCALE GENOMIC DNA]</scope>
    <source>
        <strain evidence="3">MED-G84</strain>
    </source>
</reference>
<comment type="caution">
    <text evidence="3">The sequence shown here is derived from an EMBL/GenBank/DDBJ whole genome shotgun (WGS) entry which is preliminary data.</text>
</comment>
<accession>A0A368BRW6</accession>
<evidence type="ECO:0000259" key="2">
    <source>
        <dbReference type="Pfam" id="PF00561"/>
    </source>
</evidence>
<dbReference type="Gene3D" id="3.40.50.1820">
    <property type="entry name" value="alpha/beta hydrolase"/>
    <property type="match status" value="1"/>
</dbReference>
<dbReference type="GO" id="GO:0016020">
    <property type="term" value="C:membrane"/>
    <property type="evidence" value="ECO:0007669"/>
    <property type="project" value="TreeGrafter"/>
</dbReference>
<dbReference type="Proteomes" id="UP000253032">
    <property type="component" value="Unassembled WGS sequence"/>
</dbReference>
<proteinExistence type="predicted"/>
<protein>
    <submittedName>
        <fullName evidence="3">Alpha/beta hydrolase</fullName>
    </submittedName>
</protein>